<dbReference type="InterPro" id="IPR014748">
    <property type="entry name" value="Enoyl-CoA_hydra_C"/>
</dbReference>
<dbReference type="CDD" id="cd06558">
    <property type="entry name" value="crotonase-like"/>
    <property type="match status" value="1"/>
</dbReference>
<protein>
    <submittedName>
        <fullName evidence="2">Enoyl-CoA hydratase</fullName>
        <ecNumber evidence="2">4.2.1.17</ecNumber>
    </submittedName>
</protein>
<evidence type="ECO:0000313" key="2">
    <source>
        <dbReference type="EMBL" id="MED5051596.1"/>
    </source>
</evidence>
<dbReference type="EMBL" id="JARTLI010000008">
    <property type="protein sequence ID" value="MED5051596.1"/>
    <property type="molecule type" value="Genomic_DNA"/>
</dbReference>
<dbReference type="PANTHER" id="PTHR43459:SF1">
    <property type="entry name" value="EG:BACN32G11.4 PROTEIN"/>
    <property type="match status" value="1"/>
</dbReference>
<keyword evidence="2" id="KW-0456">Lyase</keyword>
<accession>A0ABD5IUG8</accession>
<dbReference type="AlphaFoldDB" id="A0ABD5IUG8"/>
<evidence type="ECO:0000313" key="3">
    <source>
        <dbReference type="Proteomes" id="UP001339962"/>
    </source>
</evidence>
<dbReference type="Proteomes" id="UP001339962">
    <property type="component" value="Unassembled WGS sequence"/>
</dbReference>
<evidence type="ECO:0000256" key="1">
    <source>
        <dbReference type="ARBA" id="ARBA00005254"/>
    </source>
</evidence>
<dbReference type="EC" id="4.2.1.17" evidence="2"/>
<dbReference type="Gene3D" id="3.90.226.10">
    <property type="entry name" value="2-enoyl-CoA Hydratase, Chain A, domain 1"/>
    <property type="match status" value="1"/>
</dbReference>
<name>A0ABD5IUG8_9BACL</name>
<sequence length="254" mass="28221">METVVLSFSGNLALLELNRPESLNAINVQMLNELLEALHQVEQSEASILVIRGRGRGFSAGGDIKTMLNVDDPEAFHKVMSTIQKIIVTLYTLPKVVIASIHGPAAGLGLSLALAGDYVMAAKEARLAMNFIGIGLIPDGGGHFFLAKRIGEIKAKQLIWEGKQMSAHEAYELGIVDWLAEDGEQIEQKISEWQVKPLQAMIASKMLYARLGKNELLKVLQLEAEWQQHMRQTKDHREGIRAFLEKRKPNFIGK</sequence>
<reference evidence="2 3" key="1">
    <citation type="submission" date="2023-03" db="EMBL/GenBank/DDBJ databases">
        <title>Bacillus Genome Sequencing.</title>
        <authorList>
            <person name="Dunlap C."/>
        </authorList>
    </citation>
    <scope>NUCLEOTIDE SEQUENCE [LARGE SCALE GENOMIC DNA]</scope>
    <source>
        <strain evidence="2 3">NRS-38</strain>
    </source>
</reference>
<dbReference type="InterPro" id="IPR029045">
    <property type="entry name" value="ClpP/crotonase-like_dom_sf"/>
</dbReference>
<proteinExistence type="inferred from homology"/>
<comment type="similarity">
    <text evidence="1">Belongs to the enoyl-CoA hydratase/isomerase family.</text>
</comment>
<dbReference type="Gene3D" id="1.10.12.10">
    <property type="entry name" value="Lyase 2-enoyl-coa Hydratase, Chain A, domain 2"/>
    <property type="match status" value="1"/>
</dbReference>
<gene>
    <name evidence="2" type="ORF">P9850_06930</name>
</gene>
<dbReference type="Pfam" id="PF00378">
    <property type="entry name" value="ECH_1"/>
    <property type="match status" value="1"/>
</dbReference>
<comment type="caution">
    <text evidence="2">The sequence shown here is derived from an EMBL/GenBank/DDBJ whole genome shotgun (WGS) entry which is preliminary data.</text>
</comment>
<dbReference type="SUPFAM" id="SSF52096">
    <property type="entry name" value="ClpP/crotonase"/>
    <property type="match status" value="1"/>
</dbReference>
<dbReference type="RefSeq" id="WP_044746837.1">
    <property type="nucleotide sequence ID" value="NZ_JACIDF010000001.1"/>
</dbReference>
<dbReference type="GO" id="GO:0004300">
    <property type="term" value="F:enoyl-CoA hydratase activity"/>
    <property type="evidence" value="ECO:0007669"/>
    <property type="project" value="UniProtKB-EC"/>
</dbReference>
<dbReference type="NCBIfam" id="NF005804">
    <property type="entry name" value="PRK07659.1"/>
    <property type="match status" value="1"/>
</dbReference>
<organism evidence="2 3">
    <name type="scientific">Anoxybacteroides rupiense</name>
    <dbReference type="NCBI Taxonomy" id="311460"/>
    <lineage>
        <taxon>Bacteria</taxon>
        <taxon>Bacillati</taxon>
        <taxon>Bacillota</taxon>
        <taxon>Bacilli</taxon>
        <taxon>Bacillales</taxon>
        <taxon>Anoxybacillaceae</taxon>
        <taxon>Anoxybacteroides</taxon>
    </lineage>
</organism>
<dbReference type="InterPro" id="IPR001753">
    <property type="entry name" value="Enoyl-CoA_hydra/iso"/>
</dbReference>
<dbReference type="PANTHER" id="PTHR43459">
    <property type="entry name" value="ENOYL-COA HYDRATASE"/>
    <property type="match status" value="1"/>
</dbReference>